<feature type="transmembrane region" description="Helical" evidence="1">
    <location>
        <begin position="63"/>
        <end position="83"/>
    </location>
</feature>
<keyword evidence="1" id="KW-0812">Transmembrane</keyword>
<accession>A0A0M3I3K0</accession>
<keyword evidence="1" id="KW-1133">Transmembrane helix</keyword>
<organism evidence="2 3">
    <name type="scientific">Ascaris lumbricoides</name>
    <name type="common">Giant roundworm</name>
    <dbReference type="NCBI Taxonomy" id="6252"/>
    <lineage>
        <taxon>Eukaryota</taxon>
        <taxon>Metazoa</taxon>
        <taxon>Ecdysozoa</taxon>
        <taxon>Nematoda</taxon>
        <taxon>Chromadorea</taxon>
        <taxon>Rhabditida</taxon>
        <taxon>Spirurina</taxon>
        <taxon>Ascaridomorpha</taxon>
        <taxon>Ascaridoidea</taxon>
        <taxon>Ascarididae</taxon>
        <taxon>Ascaris</taxon>
    </lineage>
</organism>
<dbReference type="Proteomes" id="UP000036681">
    <property type="component" value="Unplaced"/>
</dbReference>
<evidence type="ECO:0000313" key="3">
    <source>
        <dbReference type="WBParaSite" id="ALUE_0001123201-mRNA-1"/>
    </source>
</evidence>
<name>A0A0M3I3K0_ASCLU</name>
<protein>
    <submittedName>
        <fullName evidence="3">DNA-directed RNA polymerase II subunit RPB9</fullName>
    </submittedName>
</protein>
<proteinExistence type="predicted"/>
<keyword evidence="1" id="KW-0472">Membrane</keyword>
<sequence length="88" mass="10706">MRLKAMNRIKEEIKEPSNLTDVYTMTIYRCKYCDHLTFDSEAYLRTHTQQFFSFFFQQHSPEVLAYSCMFCSAFISSLEWFFFSYLMN</sequence>
<evidence type="ECO:0000256" key="1">
    <source>
        <dbReference type="SAM" id="Phobius"/>
    </source>
</evidence>
<keyword evidence="2" id="KW-1185">Reference proteome</keyword>
<dbReference type="WBParaSite" id="ALUE_0001123201-mRNA-1">
    <property type="protein sequence ID" value="ALUE_0001123201-mRNA-1"/>
    <property type="gene ID" value="ALUE_0001123201"/>
</dbReference>
<dbReference type="AlphaFoldDB" id="A0A0M3I3K0"/>
<evidence type="ECO:0000313" key="2">
    <source>
        <dbReference type="Proteomes" id="UP000036681"/>
    </source>
</evidence>
<reference evidence="3" key="1">
    <citation type="submission" date="2017-02" db="UniProtKB">
        <authorList>
            <consortium name="WormBaseParasite"/>
        </authorList>
    </citation>
    <scope>IDENTIFICATION</scope>
</reference>